<protein>
    <submittedName>
        <fullName evidence="1">Uncharacterized protein</fullName>
    </submittedName>
</protein>
<comment type="caution">
    <text evidence="1">The sequence shown here is derived from an EMBL/GenBank/DDBJ whole genome shotgun (WGS) entry which is preliminary data.</text>
</comment>
<name>A0ACC3MDY7_9PEZI</name>
<evidence type="ECO:0000313" key="1">
    <source>
        <dbReference type="EMBL" id="KAK3686694.1"/>
    </source>
</evidence>
<organism evidence="1 2">
    <name type="scientific">Vermiconidia calcicola</name>
    <dbReference type="NCBI Taxonomy" id="1690605"/>
    <lineage>
        <taxon>Eukaryota</taxon>
        <taxon>Fungi</taxon>
        <taxon>Dikarya</taxon>
        <taxon>Ascomycota</taxon>
        <taxon>Pezizomycotina</taxon>
        <taxon>Dothideomycetes</taxon>
        <taxon>Dothideomycetidae</taxon>
        <taxon>Mycosphaerellales</taxon>
        <taxon>Extremaceae</taxon>
        <taxon>Vermiconidia</taxon>
    </lineage>
</organism>
<sequence length="280" mass="30327">MANSHHADLKPPPCQEAVVSFPAEHVMLVTIAREKKMNTTNRLLNWQLDTLFTWFDDEPSLRVAVITGQGSKAFCAGSDLLEIEAAQKNIEQPWEHAQPSSASAGLARRKGKKPVLAAVNGIALGGGFEIVLNCDIAIASPKAEFGLPEPVVGVYAWSGGLPRLVRNLGMPLASDIALTGRRVSAKEALDLHLITAIAKSPDTVLEETIDKANQIAAISPDGIIVTRAALREAWETASVERAFQITHESYYKKLVESENSKEGLAAFRVKRKPAWSSSKL</sequence>
<evidence type="ECO:0000313" key="2">
    <source>
        <dbReference type="Proteomes" id="UP001281147"/>
    </source>
</evidence>
<gene>
    <name evidence="1" type="ORF">LTR37_019574</name>
</gene>
<keyword evidence="2" id="KW-1185">Reference proteome</keyword>
<dbReference type="EMBL" id="JAUTXU010000307">
    <property type="protein sequence ID" value="KAK3686694.1"/>
    <property type="molecule type" value="Genomic_DNA"/>
</dbReference>
<dbReference type="Proteomes" id="UP001281147">
    <property type="component" value="Unassembled WGS sequence"/>
</dbReference>
<proteinExistence type="predicted"/>
<reference evidence="1" key="1">
    <citation type="submission" date="2023-07" db="EMBL/GenBank/DDBJ databases">
        <title>Black Yeasts Isolated from many extreme environments.</title>
        <authorList>
            <person name="Coleine C."/>
            <person name="Stajich J.E."/>
            <person name="Selbmann L."/>
        </authorList>
    </citation>
    <scope>NUCLEOTIDE SEQUENCE</scope>
    <source>
        <strain evidence="1">CCFEE 5714</strain>
    </source>
</reference>
<accession>A0ACC3MDY7</accession>